<name>A0A0W0WMY6_9GAMM</name>
<keyword evidence="7 11" id="KW-0915">Sodium</keyword>
<evidence type="ECO:0000256" key="7">
    <source>
        <dbReference type="ARBA" id="ARBA00023053"/>
    </source>
</evidence>
<keyword evidence="4" id="KW-1003">Cell membrane</keyword>
<feature type="transmembrane region" description="Helical" evidence="11">
    <location>
        <begin position="182"/>
        <end position="203"/>
    </location>
</feature>
<keyword evidence="5 11" id="KW-0812">Transmembrane</keyword>
<feature type="transmembrane region" description="Helical" evidence="11">
    <location>
        <begin position="378"/>
        <end position="399"/>
    </location>
</feature>
<evidence type="ECO:0000256" key="3">
    <source>
        <dbReference type="ARBA" id="ARBA00022449"/>
    </source>
</evidence>
<dbReference type="GO" id="GO:0015385">
    <property type="term" value="F:sodium:proton antiporter activity"/>
    <property type="evidence" value="ECO:0007669"/>
    <property type="project" value="InterPro"/>
</dbReference>
<keyword evidence="14" id="KW-1185">Reference proteome</keyword>
<reference evidence="13 14" key="1">
    <citation type="submission" date="2015-11" db="EMBL/GenBank/DDBJ databases">
        <title>Genomic analysis of 38 Legionella species identifies large and diverse effector repertoires.</title>
        <authorList>
            <person name="Burstein D."/>
            <person name="Amaro F."/>
            <person name="Zusman T."/>
            <person name="Lifshitz Z."/>
            <person name="Cohen O."/>
            <person name="Gilbert J.A."/>
            <person name="Pupko T."/>
            <person name="Shuman H.A."/>
            <person name="Segal G."/>
        </authorList>
    </citation>
    <scope>NUCLEOTIDE SEQUENCE [LARGE SCALE GENOMIC DNA]</scope>
    <source>
        <strain evidence="13 14">ATCC 49506</strain>
    </source>
</reference>
<keyword evidence="8 11" id="KW-0406">Ion transport</keyword>
<dbReference type="GO" id="GO:0051453">
    <property type="term" value="P:regulation of intracellular pH"/>
    <property type="evidence" value="ECO:0007669"/>
    <property type="project" value="TreeGrafter"/>
</dbReference>
<feature type="transmembrane region" description="Helical" evidence="11">
    <location>
        <begin position="263"/>
        <end position="283"/>
    </location>
</feature>
<comment type="function">
    <text evidence="11">Na(+)/H(+) antiporter that extrudes sodium in exchange for external protons.</text>
</comment>
<evidence type="ECO:0000259" key="12">
    <source>
        <dbReference type="Pfam" id="PF00999"/>
    </source>
</evidence>
<evidence type="ECO:0000256" key="8">
    <source>
        <dbReference type="ARBA" id="ARBA00023065"/>
    </source>
</evidence>
<dbReference type="InterPro" id="IPR006153">
    <property type="entry name" value="Cation/H_exchanger_TM"/>
</dbReference>
<organism evidence="13 14">
    <name type="scientific">Legionella nautarum</name>
    <dbReference type="NCBI Taxonomy" id="45070"/>
    <lineage>
        <taxon>Bacteria</taxon>
        <taxon>Pseudomonadati</taxon>
        <taxon>Pseudomonadota</taxon>
        <taxon>Gammaproteobacteria</taxon>
        <taxon>Legionellales</taxon>
        <taxon>Legionellaceae</taxon>
        <taxon>Legionella</taxon>
    </lineage>
</organism>
<feature type="transmembrane region" description="Helical" evidence="11">
    <location>
        <begin position="115"/>
        <end position="134"/>
    </location>
</feature>
<feature type="transmembrane region" description="Helical" evidence="11">
    <location>
        <begin position="83"/>
        <end position="103"/>
    </location>
</feature>
<keyword evidence="10 11" id="KW-0739">Sodium transport</keyword>
<dbReference type="EMBL" id="LNYO01000022">
    <property type="protein sequence ID" value="KTD33698.1"/>
    <property type="molecule type" value="Genomic_DNA"/>
</dbReference>
<feature type="transmembrane region" description="Helical" evidence="11">
    <location>
        <begin position="341"/>
        <end position="366"/>
    </location>
</feature>
<dbReference type="InterPro" id="IPR004705">
    <property type="entry name" value="Cation/H_exchanger_CPA1_bac"/>
</dbReference>
<feature type="transmembrane region" description="Helical" evidence="11">
    <location>
        <begin position="6"/>
        <end position="24"/>
    </location>
</feature>
<dbReference type="PANTHER" id="PTHR10110">
    <property type="entry name" value="SODIUM/HYDROGEN EXCHANGER"/>
    <property type="match status" value="1"/>
</dbReference>
<dbReference type="PANTHER" id="PTHR10110:SF86">
    <property type="entry name" value="SODIUM_HYDROGEN EXCHANGER 7"/>
    <property type="match status" value="1"/>
</dbReference>
<evidence type="ECO:0000256" key="9">
    <source>
        <dbReference type="ARBA" id="ARBA00023136"/>
    </source>
</evidence>
<gene>
    <name evidence="13" type="primary">yjcE_2</name>
    <name evidence="13" type="ORF">Lnau_2175</name>
</gene>
<dbReference type="Pfam" id="PF00999">
    <property type="entry name" value="Na_H_Exchanger"/>
    <property type="match status" value="1"/>
</dbReference>
<dbReference type="GO" id="GO:0005886">
    <property type="term" value="C:plasma membrane"/>
    <property type="evidence" value="ECO:0007669"/>
    <property type="project" value="UniProtKB-SubCell"/>
</dbReference>
<keyword evidence="9 11" id="KW-0472">Membrane</keyword>
<evidence type="ECO:0000313" key="13">
    <source>
        <dbReference type="EMBL" id="KTD33698.1"/>
    </source>
</evidence>
<keyword evidence="3 11" id="KW-0050">Antiport</keyword>
<feature type="transmembrane region" description="Helical" evidence="11">
    <location>
        <begin position="54"/>
        <end position="71"/>
    </location>
</feature>
<dbReference type="Gene3D" id="6.10.140.1330">
    <property type="match status" value="1"/>
</dbReference>
<evidence type="ECO:0000256" key="6">
    <source>
        <dbReference type="ARBA" id="ARBA00022989"/>
    </source>
</evidence>
<dbReference type="RefSeq" id="WP_058505185.1">
    <property type="nucleotide sequence ID" value="NZ_CAAAIF010000007.1"/>
</dbReference>
<keyword evidence="6 11" id="KW-1133">Transmembrane helix</keyword>
<keyword evidence="11" id="KW-0997">Cell inner membrane</keyword>
<feature type="transmembrane region" description="Helical" evidence="11">
    <location>
        <begin position="295"/>
        <end position="320"/>
    </location>
</feature>
<feature type="transmembrane region" description="Helical" evidence="11">
    <location>
        <begin position="233"/>
        <end position="251"/>
    </location>
</feature>
<evidence type="ECO:0000256" key="4">
    <source>
        <dbReference type="ARBA" id="ARBA00022475"/>
    </source>
</evidence>
<accession>A0A0W0WMY6</accession>
<dbReference type="GO" id="GO:0015386">
    <property type="term" value="F:potassium:proton antiporter activity"/>
    <property type="evidence" value="ECO:0007669"/>
    <property type="project" value="TreeGrafter"/>
</dbReference>
<dbReference type="Proteomes" id="UP000054725">
    <property type="component" value="Unassembled WGS sequence"/>
</dbReference>
<evidence type="ECO:0000256" key="2">
    <source>
        <dbReference type="ARBA" id="ARBA00022448"/>
    </source>
</evidence>
<evidence type="ECO:0000313" key="14">
    <source>
        <dbReference type="Proteomes" id="UP000054725"/>
    </source>
</evidence>
<keyword evidence="2 11" id="KW-0813">Transport</keyword>
<dbReference type="OrthoDB" id="9774146at2"/>
<sequence length="529" mass="59454">MDFFEPTIFLLFLAVLSLPIANRFHLPLEIFLVAVSAIISFIPWLPHFQINPEIVFKLFLPPILFSAAYFVSWQDFKFNLRPITLHAFGLVIFTTAAVAPIVRYIFPELSWAECFLLGAIVSPTDASATVAIIKKLNSQRRLLSIIEGESLINDATALLLFRFSLAAIVTGTFSITDVAMNFFTILIGGIITGLVIGFIAIRLIQYINNALAETTFTFITAFASYLIADRFGFSGVISTVVCGVFVGRVLPKYASSQMMYQTRASWSIFLFIINCFVFILIGVELPWVSQALSYSLLSVVLYSVIVVLIIIAIRIVWVYSSAYLSRKLIPSIEKKDPMPSWQLIFVVGWSGMRGVLSLAAALAIPIQLAPGIPFPHRHLLIFIIYVVVVATLIIPALTLPTFIKRFQLIEDPQIRMREEAQARVSTLKSALDAIVELTQNEPISEEVLLEFKKPILRRLSVIKTQLDESPCSTINKDYQTLKKLTLAAITSERQTLLNMRKTGQIRDEVFHLLNEELNLEEIRARSLRI</sequence>
<dbReference type="PATRIC" id="fig|45070.6.peg.2298"/>
<feature type="transmembrane region" description="Helical" evidence="11">
    <location>
        <begin position="31"/>
        <end position="48"/>
    </location>
</feature>
<comment type="caution">
    <text evidence="11">Lacks conserved residue(s) required for the propagation of feature annotation.</text>
</comment>
<dbReference type="STRING" id="45070.Lnau_2175"/>
<dbReference type="InterPro" id="IPR018422">
    <property type="entry name" value="Cation/H_exchanger_CPA1"/>
</dbReference>
<dbReference type="NCBIfam" id="TIGR00831">
    <property type="entry name" value="a_cpa1"/>
    <property type="match status" value="1"/>
</dbReference>
<feature type="domain" description="Cation/H+ exchanger transmembrane" evidence="12">
    <location>
        <begin position="13"/>
        <end position="403"/>
    </location>
</feature>
<evidence type="ECO:0000256" key="10">
    <source>
        <dbReference type="ARBA" id="ARBA00023201"/>
    </source>
</evidence>
<evidence type="ECO:0000256" key="1">
    <source>
        <dbReference type="ARBA" id="ARBA00004651"/>
    </source>
</evidence>
<dbReference type="AlphaFoldDB" id="A0A0W0WMY6"/>
<dbReference type="GO" id="GO:0098719">
    <property type="term" value="P:sodium ion import across plasma membrane"/>
    <property type="evidence" value="ECO:0007669"/>
    <property type="project" value="TreeGrafter"/>
</dbReference>
<protein>
    <submittedName>
        <fullName evidence="13">Cation/proton antiporter</fullName>
    </submittedName>
</protein>
<comment type="subcellular location">
    <subcellularLocation>
        <location evidence="11">Cell inner membrane</location>
        <topology evidence="11">Multi-pass membrane protein</topology>
    </subcellularLocation>
    <subcellularLocation>
        <location evidence="1">Cell membrane</location>
        <topology evidence="1">Multi-pass membrane protein</topology>
    </subcellularLocation>
</comment>
<evidence type="ECO:0000256" key="11">
    <source>
        <dbReference type="RuleBase" id="RU366002"/>
    </source>
</evidence>
<comment type="caution">
    <text evidence="13">The sequence shown here is derived from an EMBL/GenBank/DDBJ whole genome shotgun (WGS) entry which is preliminary data.</text>
</comment>
<evidence type="ECO:0000256" key="5">
    <source>
        <dbReference type="ARBA" id="ARBA00022692"/>
    </source>
</evidence>
<comment type="similarity">
    <text evidence="11">Belongs to the monovalent cation:proton antiporter 1 (CPA1) transporter (TC 2.A.36) family.</text>
</comment>
<feature type="transmembrane region" description="Helical" evidence="11">
    <location>
        <begin position="210"/>
        <end position="227"/>
    </location>
</feature>
<proteinExistence type="inferred from homology"/>
<feature type="transmembrane region" description="Helical" evidence="11">
    <location>
        <begin position="155"/>
        <end position="176"/>
    </location>
</feature>